<evidence type="ECO:0000256" key="7">
    <source>
        <dbReference type="ARBA" id="ARBA00023315"/>
    </source>
</evidence>
<dbReference type="Gene3D" id="3.90.180.10">
    <property type="entry name" value="Medium-chain alcohol dehydrogenases, catalytic domain"/>
    <property type="match status" value="1"/>
</dbReference>
<keyword evidence="1" id="KW-0596">Phosphopantetheine</keyword>
<dbReference type="CDD" id="cd02440">
    <property type="entry name" value="AdoMet_MTases"/>
    <property type="match status" value="1"/>
</dbReference>
<dbReference type="GO" id="GO:0031177">
    <property type="term" value="F:phosphopantetheine binding"/>
    <property type="evidence" value="ECO:0007669"/>
    <property type="project" value="InterPro"/>
</dbReference>
<feature type="active site" description="Proton donor; for dehydratase activity" evidence="8">
    <location>
        <position position="1176"/>
    </location>
</feature>
<evidence type="ECO:0000256" key="1">
    <source>
        <dbReference type="ARBA" id="ARBA00022450"/>
    </source>
</evidence>
<dbReference type="GO" id="GO:0030639">
    <property type="term" value="P:polyketide biosynthetic process"/>
    <property type="evidence" value="ECO:0007669"/>
    <property type="project" value="UniProtKB-ARBA"/>
</dbReference>
<protein>
    <submittedName>
        <fullName evidence="12">Highly reducing polyketide synthase alt5</fullName>
    </submittedName>
</protein>
<dbReference type="SUPFAM" id="SSF51735">
    <property type="entry name" value="NAD(P)-binding Rossmann-fold domains"/>
    <property type="match status" value="2"/>
</dbReference>
<dbReference type="Pfam" id="PF08240">
    <property type="entry name" value="ADH_N"/>
    <property type="match status" value="1"/>
</dbReference>
<dbReference type="InterPro" id="IPR011032">
    <property type="entry name" value="GroES-like_sf"/>
</dbReference>
<dbReference type="OrthoDB" id="329835at2759"/>
<dbReference type="InterPro" id="IPR020843">
    <property type="entry name" value="ER"/>
</dbReference>
<dbReference type="Gene3D" id="1.10.1200.10">
    <property type="entry name" value="ACP-like"/>
    <property type="match status" value="1"/>
</dbReference>
<keyword evidence="7" id="KW-0012">Acyltransferase</keyword>
<dbReference type="InterPro" id="IPR016035">
    <property type="entry name" value="Acyl_Trfase/lysoPLipase"/>
</dbReference>
<dbReference type="InterPro" id="IPR020806">
    <property type="entry name" value="PKS_PP-bd"/>
</dbReference>
<dbReference type="Pfam" id="PF00109">
    <property type="entry name" value="ketoacyl-synt"/>
    <property type="match status" value="1"/>
</dbReference>
<proteinExistence type="predicted"/>
<dbReference type="Pfam" id="PF23114">
    <property type="entry name" value="NAD-bd_HRPKS_sdrA"/>
    <property type="match status" value="1"/>
</dbReference>
<dbReference type="GO" id="GO:0004315">
    <property type="term" value="F:3-oxoacyl-[acyl-carrier-protein] synthase activity"/>
    <property type="evidence" value="ECO:0007669"/>
    <property type="project" value="InterPro"/>
</dbReference>
<dbReference type="InterPro" id="IPR049551">
    <property type="entry name" value="PKS_DH_C"/>
</dbReference>
<dbReference type="GO" id="GO:1901336">
    <property type="term" value="P:lactone biosynthetic process"/>
    <property type="evidence" value="ECO:0007669"/>
    <property type="project" value="UniProtKB-ARBA"/>
</dbReference>
<dbReference type="GO" id="GO:0004312">
    <property type="term" value="F:fatty acid synthase activity"/>
    <property type="evidence" value="ECO:0007669"/>
    <property type="project" value="TreeGrafter"/>
</dbReference>
<dbReference type="SMART" id="SM00827">
    <property type="entry name" value="PKS_AT"/>
    <property type="match status" value="1"/>
</dbReference>
<dbReference type="SMART" id="SM00829">
    <property type="entry name" value="PKS_ER"/>
    <property type="match status" value="1"/>
</dbReference>
<feature type="region of interest" description="C-terminal hotdog fold" evidence="8">
    <location>
        <begin position="1103"/>
        <end position="1265"/>
    </location>
</feature>
<dbReference type="InterPro" id="IPR013217">
    <property type="entry name" value="Methyltransf_12"/>
</dbReference>
<dbReference type="InterPro" id="IPR056501">
    <property type="entry name" value="NAD-bd_HRPKS_sdrA"/>
</dbReference>
<dbReference type="InterPro" id="IPR006162">
    <property type="entry name" value="Ppantetheine_attach_site"/>
</dbReference>
<evidence type="ECO:0000259" key="9">
    <source>
        <dbReference type="PROSITE" id="PS50075"/>
    </source>
</evidence>
<evidence type="ECO:0000256" key="8">
    <source>
        <dbReference type="PROSITE-ProRule" id="PRU01363"/>
    </source>
</evidence>
<dbReference type="Pfam" id="PF00698">
    <property type="entry name" value="Acyl_transf_1"/>
    <property type="match status" value="1"/>
</dbReference>
<dbReference type="Gene3D" id="3.40.366.10">
    <property type="entry name" value="Malonyl-Coenzyme A Acyl Carrier Protein, domain 2"/>
    <property type="match status" value="1"/>
</dbReference>
<evidence type="ECO:0000259" key="10">
    <source>
        <dbReference type="PROSITE" id="PS52004"/>
    </source>
</evidence>
<name>A0A9W8Z4D2_9PEZI</name>
<keyword evidence="5" id="KW-0560">Oxidoreductase</keyword>
<dbReference type="FunFam" id="3.40.50.720:FF:000209">
    <property type="entry name" value="Polyketide synthase Pks12"/>
    <property type="match status" value="1"/>
</dbReference>
<keyword evidence="4" id="KW-0521">NADP</keyword>
<evidence type="ECO:0000256" key="2">
    <source>
        <dbReference type="ARBA" id="ARBA00022553"/>
    </source>
</evidence>
<dbReference type="SUPFAM" id="SSF53335">
    <property type="entry name" value="S-adenosyl-L-methionine-dependent methyltransferases"/>
    <property type="match status" value="1"/>
</dbReference>
<dbReference type="InterPro" id="IPR032821">
    <property type="entry name" value="PKS_assoc"/>
</dbReference>
<evidence type="ECO:0000313" key="12">
    <source>
        <dbReference type="EMBL" id="KAJ4397513.1"/>
    </source>
</evidence>
<dbReference type="PANTHER" id="PTHR43775:SF29">
    <property type="entry name" value="ASPERFURANONE POLYKETIDE SYNTHASE AFOG-RELATED"/>
    <property type="match status" value="1"/>
</dbReference>
<evidence type="ECO:0000313" key="13">
    <source>
        <dbReference type="Proteomes" id="UP001140453"/>
    </source>
</evidence>
<dbReference type="PROSITE" id="PS52004">
    <property type="entry name" value="KS3_2"/>
    <property type="match status" value="1"/>
</dbReference>
<dbReference type="PROSITE" id="PS52019">
    <property type="entry name" value="PKS_MFAS_DH"/>
    <property type="match status" value="1"/>
</dbReference>
<dbReference type="InterPro" id="IPR050091">
    <property type="entry name" value="PKS_NRPS_Biosynth_Enz"/>
</dbReference>
<dbReference type="Gene3D" id="3.40.50.720">
    <property type="entry name" value="NAD(P)-binding Rossmann-like Domain"/>
    <property type="match status" value="2"/>
</dbReference>
<feature type="domain" description="Ketosynthase family 3 (KS3)" evidence="10">
    <location>
        <begin position="8"/>
        <end position="430"/>
    </location>
</feature>
<dbReference type="InterPro" id="IPR036736">
    <property type="entry name" value="ACP-like_sf"/>
</dbReference>
<dbReference type="InterPro" id="IPR057326">
    <property type="entry name" value="KR_dom"/>
</dbReference>
<keyword evidence="3" id="KW-0808">Transferase</keyword>
<keyword evidence="13" id="KW-1185">Reference proteome</keyword>
<organism evidence="12 13">
    <name type="scientific">Gnomoniopsis smithogilvyi</name>
    <dbReference type="NCBI Taxonomy" id="1191159"/>
    <lineage>
        <taxon>Eukaryota</taxon>
        <taxon>Fungi</taxon>
        <taxon>Dikarya</taxon>
        <taxon>Ascomycota</taxon>
        <taxon>Pezizomycotina</taxon>
        <taxon>Sordariomycetes</taxon>
        <taxon>Sordariomycetidae</taxon>
        <taxon>Diaporthales</taxon>
        <taxon>Gnomoniaceae</taxon>
        <taxon>Gnomoniopsis</taxon>
    </lineage>
</organism>
<dbReference type="GO" id="GO:0006633">
    <property type="term" value="P:fatty acid biosynthetic process"/>
    <property type="evidence" value="ECO:0007669"/>
    <property type="project" value="InterPro"/>
</dbReference>
<dbReference type="Pfam" id="PF23297">
    <property type="entry name" value="ACP_SdgA_C"/>
    <property type="match status" value="1"/>
</dbReference>
<dbReference type="InterPro" id="IPR014031">
    <property type="entry name" value="Ketoacyl_synth_C"/>
</dbReference>
<dbReference type="SUPFAM" id="SSF47336">
    <property type="entry name" value="ACP-like"/>
    <property type="match status" value="1"/>
</dbReference>
<dbReference type="SMART" id="SM00823">
    <property type="entry name" value="PKS_PP"/>
    <property type="match status" value="1"/>
</dbReference>
<dbReference type="Pfam" id="PF13602">
    <property type="entry name" value="ADH_zinc_N_2"/>
    <property type="match status" value="1"/>
</dbReference>
<accession>A0A9W8Z4D2</accession>
<dbReference type="PANTHER" id="PTHR43775">
    <property type="entry name" value="FATTY ACID SYNTHASE"/>
    <property type="match status" value="1"/>
</dbReference>
<dbReference type="InterPro" id="IPR049552">
    <property type="entry name" value="PKS_DH_N"/>
</dbReference>
<dbReference type="SMART" id="SM00826">
    <property type="entry name" value="PKS_DH"/>
    <property type="match status" value="1"/>
</dbReference>
<dbReference type="Pfam" id="PF02801">
    <property type="entry name" value="Ketoacyl-synt_C"/>
    <property type="match status" value="1"/>
</dbReference>
<gene>
    <name evidence="12" type="primary">ALT5</name>
    <name evidence="12" type="ORF">N0V93_001744</name>
</gene>
<feature type="domain" description="Carrier" evidence="9">
    <location>
        <begin position="2455"/>
        <end position="2532"/>
    </location>
</feature>
<dbReference type="PROSITE" id="PS00012">
    <property type="entry name" value="PHOSPHOPANTETHEINE"/>
    <property type="match status" value="1"/>
</dbReference>
<dbReference type="CDD" id="cd00833">
    <property type="entry name" value="PKS"/>
    <property type="match status" value="1"/>
</dbReference>
<evidence type="ECO:0000256" key="4">
    <source>
        <dbReference type="ARBA" id="ARBA00022857"/>
    </source>
</evidence>
<dbReference type="InterPro" id="IPR014043">
    <property type="entry name" value="Acyl_transferase_dom"/>
</dbReference>
<dbReference type="SUPFAM" id="SSF52151">
    <property type="entry name" value="FabD/lysophospholipase-like"/>
    <property type="match status" value="1"/>
</dbReference>
<keyword evidence="6" id="KW-0511">Multifunctional enzyme</keyword>
<dbReference type="Proteomes" id="UP001140453">
    <property type="component" value="Unassembled WGS sequence"/>
</dbReference>
<dbReference type="Pfam" id="PF14765">
    <property type="entry name" value="PS-DH"/>
    <property type="match status" value="1"/>
</dbReference>
<dbReference type="InterPro" id="IPR049900">
    <property type="entry name" value="PKS_mFAS_DH"/>
</dbReference>
<dbReference type="PROSITE" id="PS00606">
    <property type="entry name" value="KS3_1"/>
    <property type="match status" value="1"/>
</dbReference>
<dbReference type="InterPro" id="IPR036291">
    <property type="entry name" value="NAD(P)-bd_dom_sf"/>
</dbReference>
<dbReference type="Gene3D" id="3.10.129.110">
    <property type="entry name" value="Polyketide synthase dehydratase"/>
    <property type="match status" value="1"/>
</dbReference>
<dbReference type="InterPro" id="IPR042104">
    <property type="entry name" value="PKS_dehydratase_sf"/>
</dbReference>
<evidence type="ECO:0000259" key="11">
    <source>
        <dbReference type="PROSITE" id="PS52019"/>
    </source>
</evidence>
<feature type="active site" description="Proton acceptor; for dehydratase activity" evidence="8">
    <location>
        <position position="976"/>
    </location>
</feature>
<dbReference type="InterPro" id="IPR001227">
    <property type="entry name" value="Ac_transferase_dom_sf"/>
</dbReference>
<dbReference type="Gene3D" id="3.40.50.150">
    <property type="entry name" value="Vaccinia Virus protein VP39"/>
    <property type="match status" value="1"/>
</dbReference>
<comment type="caution">
    <text evidence="12">The sequence shown here is derived from an EMBL/GenBank/DDBJ whole genome shotgun (WGS) entry which is preliminary data.</text>
</comment>
<feature type="region of interest" description="N-terminal hotdog fold" evidence="8">
    <location>
        <begin position="946"/>
        <end position="1084"/>
    </location>
</feature>
<sequence length="2539" mass="276743">MTIKSVNTKPIAIIGIGIRAPGDGSDPEAFWKMLLEARSARTEVPSDRYNIDGFYHPDSERLGSIQPRHAHFLKQDFKAFDAPFFSVTPKEAKAMDPTHRMLLEATYEGFENAGLGLEKVAGTLTSCYIGTFTGDFPNLQARDNEGPSIYHATGLSSSLASNRLSWFYDLKGPSMTVDTACSSSLTAFHLGCQSIRTGEAEMSVVAGANLMFGPDMSILLGAAKILSKDGKSKMWDSEANGFSRGEGFGVTILKSLDAAIRDGDTIRAVVLASAANEDGRTPGISLPNSEAQQALIRTAYSQAGVDLSDTGYVEAHGTGTQAGDPLEAKAILATIGERRTKELYVGSVKTNIGHLEGAAGVAGVIKAALTVERGIIPPNLWFEKLNPAITLPENVRIPTQPTPWTFEGPRRASINSFGFGGANAHVILEDAASYLSRTGLSGRHSTVSRLQASTDDTLNHAELANGNDSHAHRTPKVFVVSSNDKEGVSRNVERLTSYLVAKERRPEPAFLNSLAYTLSTKRSVLPWKSFAIASSLPELTEALSPTSLAMPLRSSSTSEPRLAFVFTGQGAQWHAMGQGLSIFPAFKASMDASEKMLRSYLGCPWSLSEELSKGSEENCNLRKTDYSQPACTAVQIALVDLLRSWGVKPVAVVGHSSGEIAAAYCAGLISHAASMKVAWLRGQVSATVAKRGQKGGMLAVSASGESLRTKLEGLKTGKAIVGCFNSPNACTISGDALAVDELQEILKAEQITCTRLPMDVAYHSFHMESVRKQYEVALAGIPHLASKETIPRALVTSKQMSSYYWIENLVKPVDFTGAINALLAFTKQKRTTHDRRAFADIFMEIGPHSALRSYMLDIFSNCATNFVDLSYESMLRRKFDGAQTALQAIGNLWVKGFNVDLNKVNGIAPSTEMLVDLPPYSWNHSLTFWDESHLSKAYRLRDKPRLDLLGYPVAGVPDPTWRNFLRCSENPWIREHQVQGNILYPGAGMLVMAIEGAKQLAESTNKNELIYGYELRDVSIVAALRVPDTEKGVEVMVQFHPRRTGTKAAPSTSLNEFSVSSWSEDTNEWTVHARGMISVTYASSLSLAMQKEIELESLAQQESFLEIKEICQKPARSFLYDVVDTIGMKYGPTFRNMKELFAGPGASYGIVSVPDTKAIMPMEFEYPSVIHPATLDSVLHLLFPAIAGEEQSMSEAVVPISFDRVFVSADIPNIPGTSLYGISTAKKMSYTTWTSSITISDESYGKPLIIMEGLGLASIGGDNNTDAVETRASCFDQVWHEDVDLLAPSHVKELVYRRTIPNADDESVLDLLEYVCLVHIVRCLEWLRTPEGTEHAPQDGFWKLYVDWMEECKANFPPLDTDPAAVEAKLESAKKRIALSESGSITVQMVDRIGENLANIFQRKVEPLQVMTEGDLLYTFYRGAFGTSFNSNVAEYVGLVADKSPGLAILEIGAGTGGTTYHVLERLRNEDGSSKAKKYFFTDISPGFLGKAQDRFIKDASIMEFGTCNIENDPLGQGFQPESFDLIVCANVLHATKSIQETLEHCRALLKPGGKLVLSEVTIKRIFSGFIMGPLPGWWLGEADGRKGGPLMDVEEWQAALKKADFSGVDMDVRGDCPTSIEPVSLIVSTKPATSRSKPATNYSVISTGTSRSKTFAAALQATFQKAGLDAFIVEWDSFTESDIAERYCLSLAEWESPMLANLTDANWDRLRQVLDKSAGTLWLTGGAAMDCTHPMQSLMVGLSRAIRNEDAGVLLATLDIEAPESLTDIEVTTDAVLRVAVDHSRGDREDGEFATRNKEIFVPRVERVPQVDKALRLYEAKGDPELVSFRGCGRPLKLGIKTPGLLDTFRWEEDETYYTPLQDDWIEIQVKAVGLNFKDVLVALGNLNEHKLGVDASGVVTRVGSNVRDFKAGDRVMTASCDTFATYVRFPSQGAIAMPDGMSFEDAASMPLIFLTAYYALVTAGGLVKGETILIHAAAGGVGQAAIIIAKHIGCEIFATVGSEEKKELIMNQYGIAEDHIFSSRDTSFAKGIMRATNGQGVDVVLNSLAGEALRLSWHCLAKFGRFLEIGKADLFANTGLDMKPFLENKSYIGVNLLDFENNPSPRAVALWEAVARLIQDGSLKPVAPVQLFNMAEVEKAFRYMQQGKHMGKVVVRVDDADLVPAVPRTPQIGITSDTTYVVAGLGGICRELGRWLAEKGAKNLVFLSRSAFSGAENAEFANELRKTYGTTVLAFDCDIGDSKALADALERCKSLPPIKGCVTGAMVLDDTLFDKMTAAHVRKTVGPKVHGTWNLHEQLPRDLDFFVMLSSLAGVMGHRGQGNYGAGNIFQDYFASYRRSLGLRAMTIDIGYLLSVGFVAENDQYVDHVKAMGLKVMHNSDLHGLLSVAMEDPKRHPAQIMCGLPFNEYSEAWYWMNDGRFAALRNRGEGAGAGAGSTISLRDELVRCADGATAVDLITAAMVERLAKLMMMPESDVDAGKPLSTYGVDSLVAVEVRNWIARETGVDVSVFDIMAHVPMRQLASDLAGKCKLLLQEK</sequence>
<dbReference type="CDD" id="cd05195">
    <property type="entry name" value="enoyl_red"/>
    <property type="match status" value="1"/>
</dbReference>
<evidence type="ECO:0000256" key="5">
    <source>
        <dbReference type="ARBA" id="ARBA00023002"/>
    </source>
</evidence>
<dbReference type="InterPro" id="IPR014030">
    <property type="entry name" value="Ketoacyl_synth_N"/>
</dbReference>
<dbReference type="Pfam" id="PF21089">
    <property type="entry name" value="PKS_DH_N"/>
    <property type="match status" value="1"/>
</dbReference>
<dbReference type="InterPro" id="IPR016039">
    <property type="entry name" value="Thiolase-like"/>
</dbReference>
<dbReference type="InterPro" id="IPR013154">
    <property type="entry name" value="ADH-like_N"/>
</dbReference>
<dbReference type="SMART" id="SM00822">
    <property type="entry name" value="PKS_KR"/>
    <property type="match status" value="1"/>
</dbReference>
<dbReference type="SUPFAM" id="SSF50129">
    <property type="entry name" value="GroES-like"/>
    <property type="match status" value="1"/>
</dbReference>
<evidence type="ECO:0000256" key="6">
    <source>
        <dbReference type="ARBA" id="ARBA00023268"/>
    </source>
</evidence>
<dbReference type="InterPro" id="IPR020807">
    <property type="entry name" value="PKS_DH"/>
</dbReference>
<keyword evidence="2" id="KW-0597">Phosphoprotein</keyword>
<reference evidence="12" key="1">
    <citation type="submission" date="2022-10" db="EMBL/GenBank/DDBJ databases">
        <title>Tapping the CABI collections for fungal endophytes: first genome assemblies for Collariella, Neodidymelliopsis, Ascochyta clinopodiicola, Didymella pomorum, Didymosphaeria variabile, Neocosmospora piperis and Neocucurbitaria cava.</title>
        <authorList>
            <person name="Hill R."/>
        </authorList>
    </citation>
    <scope>NUCLEOTIDE SEQUENCE</scope>
    <source>
        <strain evidence="12">IMI 355082</strain>
    </source>
</reference>
<dbReference type="SUPFAM" id="SSF55048">
    <property type="entry name" value="Probable ACP-binding domain of malonyl-CoA ACP transacylase"/>
    <property type="match status" value="1"/>
</dbReference>
<evidence type="ECO:0000256" key="3">
    <source>
        <dbReference type="ARBA" id="ARBA00022679"/>
    </source>
</evidence>
<dbReference type="Gene3D" id="3.30.70.3290">
    <property type="match status" value="1"/>
</dbReference>
<dbReference type="Gene3D" id="3.40.47.10">
    <property type="match status" value="1"/>
</dbReference>
<dbReference type="Pfam" id="PF08242">
    <property type="entry name" value="Methyltransf_12"/>
    <property type="match status" value="1"/>
</dbReference>
<dbReference type="PROSITE" id="PS50075">
    <property type="entry name" value="CARRIER"/>
    <property type="match status" value="1"/>
</dbReference>
<dbReference type="SUPFAM" id="SSF53901">
    <property type="entry name" value="Thiolase-like"/>
    <property type="match status" value="1"/>
</dbReference>
<dbReference type="InterPro" id="IPR018201">
    <property type="entry name" value="Ketoacyl_synth_AS"/>
</dbReference>
<dbReference type="InterPro" id="IPR029063">
    <property type="entry name" value="SAM-dependent_MTases_sf"/>
</dbReference>
<dbReference type="SMART" id="SM00825">
    <property type="entry name" value="PKS_KS"/>
    <property type="match status" value="1"/>
</dbReference>
<dbReference type="InterPro" id="IPR020841">
    <property type="entry name" value="PKS_Beta-ketoAc_synthase_dom"/>
</dbReference>
<dbReference type="InterPro" id="IPR016036">
    <property type="entry name" value="Malonyl_transacylase_ACP-bd"/>
</dbReference>
<dbReference type="GO" id="GO:0016491">
    <property type="term" value="F:oxidoreductase activity"/>
    <property type="evidence" value="ECO:0007669"/>
    <property type="project" value="UniProtKB-KW"/>
</dbReference>
<dbReference type="InterPro" id="IPR009081">
    <property type="entry name" value="PP-bd_ACP"/>
</dbReference>
<dbReference type="EMBL" id="JAPEVB010000001">
    <property type="protein sequence ID" value="KAJ4397513.1"/>
    <property type="molecule type" value="Genomic_DNA"/>
</dbReference>
<dbReference type="Pfam" id="PF16197">
    <property type="entry name" value="KAsynt_C_assoc"/>
    <property type="match status" value="1"/>
</dbReference>
<dbReference type="InterPro" id="IPR013968">
    <property type="entry name" value="PKS_KR"/>
</dbReference>
<feature type="domain" description="PKS/mFAS DH" evidence="11">
    <location>
        <begin position="946"/>
        <end position="1265"/>
    </location>
</feature>
<dbReference type="Pfam" id="PF08659">
    <property type="entry name" value="KR"/>
    <property type="match status" value="1"/>
</dbReference>